<reference evidence="1 2" key="1">
    <citation type="submission" date="2019-09" db="EMBL/GenBank/DDBJ databases">
        <authorList>
            <person name="Depoorter E."/>
        </authorList>
    </citation>
    <scope>NUCLEOTIDE SEQUENCE [LARGE SCALE GENOMIC DNA]</scope>
    <source>
        <strain evidence="1">LMG 13014</strain>
    </source>
</reference>
<dbReference type="RefSeq" id="WP_175026091.1">
    <property type="nucleotide sequence ID" value="NZ_CABVQC010000082.1"/>
</dbReference>
<dbReference type="AlphaFoldDB" id="A0A6P2S9P2"/>
<proteinExistence type="predicted"/>
<dbReference type="Proteomes" id="UP000494261">
    <property type="component" value="Unassembled WGS sequence"/>
</dbReference>
<evidence type="ECO:0000313" key="1">
    <source>
        <dbReference type="EMBL" id="VWC46848.1"/>
    </source>
</evidence>
<name>A0A6P2S9P2_9BURK</name>
<dbReference type="EMBL" id="CABVQC010000082">
    <property type="protein sequence ID" value="VWC46848.1"/>
    <property type="molecule type" value="Genomic_DNA"/>
</dbReference>
<gene>
    <name evidence="1" type="ORF">BLA13014_07349</name>
</gene>
<evidence type="ECO:0000313" key="2">
    <source>
        <dbReference type="Proteomes" id="UP000494261"/>
    </source>
</evidence>
<organism evidence="1 2">
    <name type="scientific">Burkholderia aenigmatica</name>
    <dbReference type="NCBI Taxonomy" id="2015348"/>
    <lineage>
        <taxon>Bacteria</taxon>
        <taxon>Pseudomonadati</taxon>
        <taxon>Pseudomonadota</taxon>
        <taxon>Betaproteobacteria</taxon>
        <taxon>Burkholderiales</taxon>
        <taxon>Burkholderiaceae</taxon>
        <taxon>Burkholderia</taxon>
        <taxon>Burkholderia cepacia complex</taxon>
    </lineage>
</organism>
<protein>
    <submittedName>
        <fullName evidence="1">Uncharacterized protein</fullName>
    </submittedName>
</protein>
<accession>A0A6P2S9P2</accession>
<sequence length="94" mass="10271">MSGPTITICPTMANPEAFSTIPELREELHRANATILKMADQLHSLSCVTQDISERLSRMVLGHMAGDQGAVKRELDDIVAKHVKVVQQPQGGLH</sequence>